<name>A0A8X6Q1S1_NEPPI</name>
<organism evidence="1 2">
    <name type="scientific">Nephila pilipes</name>
    <name type="common">Giant wood spider</name>
    <name type="synonym">Nephila maculata</name>
    <dbReference type="NCBI Taxonomy" id="299642"/>
    <lineage>
        <taxon>Eukaryota</taxon>
        <taxon>Metazoa</taxon>
        <taxon>Ecdysozoa</taxon>
        <taxon>Arthropoda</taxon>
        <taxon>Chelicerata</taxon>
        <taxon>Arachnida</taxon>
        <taxon>Araneae</taxon>
        <taxon>Araneomorphae</taxon>
        <taxon>Entelegynae</taxon>
        <taxon>Araneoidea</taxon>
        <taxon>Nephilidae</taxon>
        <taxon>Nephila</taxon>
    </lineage>
</organism>
<keyword evidence="2" id="KW-1185">Reference proteome</keyword>
<gene>
    <name evidence="1" type="primary">AVEN_55629_1</name>
    <name evidence="1" type="ORF">NPIL_94331</name>
</gene>
<dbReference type="Proteomes" id="UP000887013">
    <property type="component" value="Unassembled WGS sequence"/>
</dbReference>
<proteinExistence type="predicted"/>
<dbReference type="EMBL" id="BMAW01076442">
    <property type="protein sequence ID" value="GFU01538.1"/>
    <property type="molecule type" value="Genomic_DNA"/>
</dbReference>
<protein>
    <submittedName>
        <fullName evidence="1">DUF1758 domain-containing protein</fullName>
    </submittedName>
</protein>
<feature type="non-terminal residue" evidence="1">
    <location>
        <position position="118"/>
    </location>
</feature>
<sequence>MLVNFVLSKKESIFTEMRRFWELESSGIRGDEIDSGMKDKEGLRVYNESVQLVENRYCVKLPWKEGMQEKLGNNWEVVLRGIKGLVERFKRDPVLYNEYREVVDGYFEEGIVEFCMTE</sequence>
<dbReference type="OrthoDB" id="6434680at2759"/>
<accession>A0A8X6Q1S1</accession>
<evidence type="ECO:0000313" key="2">
    <source>
        <dbReference type="Proteomes" id="UP000887013"/>
    </source>
</evidence>
<dbReference type="AlphaFoldDB" id="A0A8X6Q1S1"/>
<reference evidence="1" key="1">
    <citation type="submission" date="2020-08" db="EMBL/GenBank/DDBJ databases">
        <title>Multicomponent nature underlies the extraordinary mechanical properties of spider dragline silk.</title>
        <authorList>
            <person name="Kono N."/>
            <person name="Nakamura H."/>
            <person name="Mori M."/>
            <person name="Yoshida Y."/>
            <person name="Ohtoshi R."/>
            <person name="Malay A.D."/>
            <person name="Moran D.A.P."/>
            <person name="Tomita M."/>
            <person name="Numata K."/>
            <person name="Arakawa K."/>
        </authorList>
    </citation>
    <scope>NUCLEOTIDE SEQUENCE</scope>
</reference>
<comment type="caution">
    <text evidence="1">The sequence shown here is derived from an EMBL/GenBank/DDBJ whole genome shotgun (WGS) entry which is preliminary data.</text>
</comment>
<evidence type="ECO:0000313" key="1">
    <source>
        <dbReference type="EMBL" id="GFU01538.1"/>
    </source>
</evidence>